<name>A0A5S4YP50_9BRAD</name>
<accession>A0A5S4YP50</accession>
<dbReference type="Gene3D" id="1.10.10.10">
    <property type="entry name" value="Winged helix-like DNA-binding domain superfamily/Winged helix DNA-binding domain"/>
    <property type="match status" value="1"/>
</dbReference>
<evidence type="ECO:0000313" key="2">
    <source>
        <dbReference type="EMBL" id="TYO65434.1"/>
    </source>
</evidence>
<dbReference type="AlphaFoldDB" id="A0A5S4YP50"/>
<dbReference type="InterPro" id="IPR036390">
    <property type="entry name" value="WH_DNA-bd_sf"/>
</dbReference>
<organism evidence="2 3">
    <name type="scientific">Bradyrhizobium hipponense</name>
    <dbReference type="NCBI Taxonomy" id="2605638"/>
    <lineage>
        <taxon>Bacteria</taxon>
        <taxon>Pseudomonadati</taxon>
        <taxon>Pseudomonadota</taxon>
        <taxon>Alphaproteobacteria</taxon>
        <taxon>Hyphomicrobiales</taxon>
        <taxon>Nitrobacteraceae</taxon>
        <taxon>Bradyrhizobium</taxon>
    </lineage>
</organism>
<gene>
    <name evidence="2" type="ORF">FXV83_15980</name>
</gene>
<comment type="caution">
    <text evidence="2">The sequence shown here is derived from an EMBL/GenBank/DDBJ whole genome shotgun (WGS) entry which is preliminary data.</text>
</comment>
<protein>
    <submittedName>
        <fullName evidence="2">Helix-turn-helix domain-containing protein</fullName>
    </submittedName>
</protein>
<keyword evidence="3" id="KW-1185">Reference proteome</keyword>
<proteinExistence type="predicted"/>
<dbReference type="EMBL" id="VSTH01000051">
    <property type="protein sequence ID" value="TYO65434.1"/>
    <property type="molecule type" value="Genomic_DNA"/>
</dbReference>
<dbReference type="Pfam" id="PF13730">
    <property type="entry name" value="HTH_36"/>
    <property type="match status" value="1"/>
</dbReference>
<evidence type="ECO:0000313" key="3">
    <source>
        <dbReference type="Proteomes" id="UP000324797"/>
    </source>
</evidence>
<dbReference type="Proteomes" id="UP000324797">
    <property type="component" value="Unassembled WGS sequence"/>
</dbReference>
<feature type="compositionally biased region" description="Basic and acidic residues" evidence="1">
    <location>
        <begin position="105"/>
        <end position="167"/>
    </location>
</feature>
<dbReference type="InterPro" id="IPR036388">
    <property type="entry name" value="WH-like_DNA-bd_sf"/>
</dbReference>
<evidence type="ECO:0000256" key="1">
    <source>
        <dbReference type="SAM" id="MobiDB-lite"/>
    </source>
</evidence>
<reference evidence="2 3" key="1">
    <citation type="submission" date="2019-08" db="EMBL/GenBank/DDBJ databases">
        <title>Bradyrhizobium hipponensis sp. nov., a rhizobium isolated from a Lupinus angustifolius root nodule in Tunisia.</title>
        <authorList>
            <person name="Off K."/>
            <person name="Rejili M."/>
            <person name="Mars M."/>
            <person name="Brachmann A."/>
            <person name="Marin M."/>
        </authorList>
    </citation>
    <scope>NUCLEOTIDE SEQUENCE [LARGE SCALE GENOMIC DNA]</scope>
    <source>
        <strain evidence="3">aSej3</strain>
    </source>
</reference>
<feature type="compositionally biased region" description="Polar residues" evidence="1">
    <location>
        <begin position="85"/>
        <end position="97"/>
    </location>
</feature>
<dbReference type="SUPFAM" id="SSF46785">
    <property type="entry name" value="Winged helix' DNA-binding domain"/>
    <property type="match status" value="1"/>
</dbReference>
<sequence>MGVKPTPNDMDIRMSIEALDWAFKLNRDDMTSTMKLVLLVLADFAGDEDEAYPRQTTISARSMLTREAVNKNLKKLEDIGIIESTGRTHPTGATRSSVYKLMIDSPRRKDARDTDKSVNEDHPHGVNDNHRGENDNHTRSEAGSHRGENGDHTFNHPKEEPPKEPPTKNRRTAPWPTDFRKQFWNLYPKKPGDSRKAAWLKLEKVEREDEVEFTDLMTGLRYYAERMNAEIKQDPTRVKYIAAASVWINQARWETERPPVKRTSVNEWAGVNGRRATAI</sequence>
<feature type="region of interest" description="Disordered" evidence="1">
    <location>
        <begin position="85"/>
        <end position="175"/>
    </location>
</feature>